<feature type="domain" description="DUF1996" evidence="1">
    <location>
        <begin position="39"/>
        <end position="282"/>
    </location>
</feature>
<evidence type="ECO:0000313" key="3">
    <source>
        <dbReference type="Proteomes" id="UP000521943"/>
    </source>
</evidence>
<comment type="caution">
    <text evidence="2">The sequence shown here is derived from an EMBL/GenBank/DDBJ whole genome shotgun (WGS) entry which is preliminary data.</text>
</comment>
<dbReference type="InterPro" id="IPR018535">
    <property type="entry name" value="DUF1996"/>
</dbReference>
<protein>
    <recommendedName>
        <fullName evidence="1">DUF1996 domain-containing protein</fullName>
    </recommendedName>
</protein>
<organism evidence="2 3">
    <name type="scientific">Ephemerocybe angulata</name>
    <dbReference type="NCBI Taxonomy" id="980116"/>
    <lineage>
        <taxon>Eukaryota</taxon>
        <taxon>Fungi</taxon>
        <taxon>Dikarya</taxon>
        <taxon>Basidiomycota</taxon>
        <taxon>Agaricomycotina</taxon>
        <taxon>Agaricomycetes</taxon>
        <taxon>Agaricomycetidae</taxon>
        <taxon>Agaricales</taxon>
        <taxon>Agaricineae</taxon>
        <taxon>Psathyrellaceae</taxon>
        <taxon>Ephemerocybe</taxon>
    </lineage>
</organism>
<accession>A0A8H6HWQ0</accession>
<dbReference type="PANTHER" id="PTHR43662:SF3">
    <property type="entry name" value="DOMAIN PROTEIN, PUTATIVE (AFU_ORTHOLOGUE AFUA_6G11970)-RELATED"/>
    <property type="match status" value="1"/>
</dbReference>
<gene>
    <name evidence="2" type="ORF">DFP72DRAFT_361389</name>
</gene>
<dbReference type="PANTHER" id="PTHR43662">
    <property type="match status" value="1"/>
</dbReference>
<name>A0A8H6HWQ0_9AGAR</name>
<dbReference type="EMBL" id="JACGCI010000033">
    <property type="protein sequence ID" value="KAF6754618.1"/>
    <property type="molecule type" value="Genomic_DNA"/>
</dbReference>
<evidence type="ECO:0000259" key="1">
    <source>
        <dbReference type="Pfam" id="PF09362"/>
    </source>
</evidence>
<keyword evidence="3" id="KW-1185">Reference proteome</keyword>
<dbReference type="OrthoDB" id="74764at2759"/>
<sequence>MTVMHGRWLKTVAAAVVSAVQANALLRFACSQLVVERFDPLVTPGIVSPHLHQIVGGNAFNISMDPSLDLPALSSCTTCTFTEDFSNYWTAVLYFKHANGTFERVPQIPEQLIGPANGGITVYYSQAPGGGKTTAFPKGFRMIVGDPMVRQLNISNPETTHLNYRCLAKDDSNGGPVAAPNTDSRSLFDKACVGGVRSELTFPSCWDGVNLDMPDHKSHMKYTVNNKCPSTHPVAVPAVFFEIVWDTAKFTPLWQAGTPNPFVWSMGDPTGYGQHADYVFGWKGDSLQRAMDTCTSYGGPCPTLKTQTIEEANKCMQRSRVRESIDGALAALPGCNPVQAGPAQATPMPQCNATTEYD</sequence>
<dbReference type="Pfam" id="PF09362">
    <property type="entry name" value="DUF1996"/>
    <property type="match status" value="1"/>
</dbReference>
<reference evidence="2 3" key="1">
    <citation type="submission" date="2020-07" db="EMBL/GenBank/DDBJ databases">
        <title>Comparative genomics of pyrophilous fungi reveals a link between fire events and developmental genes.</title>
        <authorList>
            <consortium name="DOE Joint Genome Institute"/>
            <person name="Steindorff A.S."/>
            <person name="Carver A."/>
            <person name="Calhoun S."/>
            <person name="Stillman K."/>
            <person name="Liu H."/>
            <person name="Lipzen A."/>
            <person name="Pangilinan J."/>
            <person name="Labutti K."/>
            <person name="Bruns T.D."/>
            <person name="Grigoriev I.V."/>
        </authorList>
    </citation>
    <scope>NUCLEOTIDE SEQUENCE [LARGE SCALE GENOMIC DNA]</scope>
    <source>
        <strain evidence="2 3">CBS 144469</strain>
    </source>
</reference>
<evidence type="ECO:0000313" key="2">
    <source>
        <dbReference type="EMBL" id="KAF6754618.1"/>
    </source>
</evidence>
<proteinExistence type="predicted"/>
<dbReference type="AlphaFoldDB" id="A0A8H6HWQ0"/>
<dbReference type="Proteomes" id="UP000521943">
    <property type="component" value="Unassembled WGS sequence"/>
</dbReference>